<keyword evidence="2" id="KW-1185">Reference proteome</keyword>
<proteinExistence type="predicted"/>
<gene>
    <name evidence="1" type="ORF">GO621_01045</name>
</gene>
<sequence>MAKATIQVIAALRKTAENLQNKAPYQWGHMGSCNCGNLAQVVTNLDKAAIHREAMRRHGDWNEQLFDYCPQSGLPFDHIIDEMLAFGFTRSDLAHLEKLSDDAVLANLPQGKQYLKHNKSEDVIKYLNSWAGLLEKKLISGMIIEESLFESIAILV</sequence>
<protein>
    <submittedName>
        <fullName evidence="1">Uncharacterized protein</fullName>
    </submittedName>
</protein>
<dbReference type="EMBL" id="WPIK01000001">
    <property type="protein sequence ID" value="MVN20119.1"/>
    <property type="molecule type" value="Genomic_DNA"/>
</dbReference>
<dbReference type="RefSeq" id="WP_157563159.1">
    <property type="nucleotide sequence ID" value="NZ_WPIK01000001.1"/>
</dbReference>
<name>A0A7K1SS20_9SPHI</name>
<accession>A0A7K1SS20</accession>
<reference evidence="1 2" key="1">
    <citation type="submission" date="2019-12" db="EMBL/GenBank/DDBJ databases">
        <title>Mucilaginibacter sp. HMF7410 genome sequencing and assembly.</title>
        <authorList>
            <person name="Kang H."/>
            <person name="Cha I."/>
            <person name="Kim H."/>
            <person name="Joh K."/>
        </authorList>
    </citation>
    <scope>NUCLEOTIDE SEQUENCE [LARGE SCALE GENOMIC DNA]</scope>
    <source>
        <strain evidence="1 2">HMF7410</strain>
    </source>
</reference>
<evidence type="ECO:0000313" key="1">
    <source>
        <dbReference type="EMBL" id="MVN20119.1"/>
    </source>
</evidence>
<dbReference type="Proteomes" id="UP000462014">
    <property type="component" value="Unassembled WGS sequence"/>
</dbReference>
<comment type="caution">
    <text evidence="1">The sequence shown here is derived from an EMBL/GenBank/DDBJ whole genome shotgun (WGS) entry which is preliminary data.</text>
</comment>
<organism evidence="1 2">
    <name type="scientific">Mucilaginibacter arboris</name>
    <dbReference type="NCBI Taxonomy" id="2682090"/>
    <lineage>
        <taxon>Bacteria</taxon>
        <taxon>Pseudomonadati</taxon>
        <taxon>Bacteroidota</taxon>
        <taxon>Sphingobacteriia</taxon>
        <taxon>Sphingobacteriales</taxon>
        <taxon>Sphingobacteriaceae</taxon>
        <taxon>Mucilaginibacter</taxon>
    </lineage>
</organism>
<dbReference type="AlphaFoldDB" id="A0A7K1SS20"/>
<evidence type="ECO:0000313" key="2">
    <source>
        <dbReference type="Proteomes" id="UP000462014"/>
    </source>
</evidence>